<keyword evidence="3" id="KW-1185">Reference proteome</keyword>
<protein>
    <recommendedName>
        <fullName evidence="4">Serine/threonine protein kinase</fullName>
    </recommendedName>
</protein>
<name>A0A7Y4KTY9_9BACT</name>
<comment type="caution">
    <text evidence="2">The sequence shown here is derived from an EMBL/GenBank/DDBJ whole genome shotgun (WGS) entry which is preliminary data.</text>
</comment>
<evidence type="ECO:0000313" key="3">
    <source>
        <dbReference type="Proteomes" id="UP000563426"/>
    </source>
</evidence>
<organism evidence="2 3">
    <name type="scientific">Corallococcus exercitus</name>
    <dbReference type="NCBI Taxonomy" id="2316736"/>
    <lineage>
        <taxon>Bacteria</taxon>
        <taxon>Pseudomonadati</taxon>
        <taxon>Myxococcota</taxon>
        <taxon>Myxococcia</taxon>
        <taxon>Myxococcales</taxon>
        <taxon>Cystobacterineae</taxon>
        <taxon>Myxococcaceae</taxon>
        <taxon>Corallococcus</taxon>
    </lineage>
</organism>
<keyword evidence="1" id="KW-0732">Signal</keyword>
<proteinExistence type="predicted"/>
<evidence type="ECO:0000256" key="1">
    <source>
        <dbReference type="SAM" id="SignalP"/>
    </source>
</evidence>
<feature type="signal peptide" evidence="1">
    <location>
        <begin position="1"/>
        <end position="32"/>
    </location>
</feature>
<gene>
    <name evidence="2" type="ORF">HMI49_39445</name>
</gene>
<dbReference type="Proteomes" id="UP000563426">
    <property type="component" value="Unassembled WGS sequence"/>
</dbReference>
<dbReference type="EMBL" id="JABFJV010000442">
    <property type="protein sequence ID" value="NOK39270.1"/>
    <property type="molecule type" value="Genomic_DNA"/>
</dbReference>
<evidence type="ECO:0000313" key="2">
    <source>
        <dbReference type="EMBL" id="NOK39270.1"/>
    </source>
</evidence>
<reference evidence="2 3" key="1">
    <citation type="submission" date="2020-05" db="EMBL/GenBank/DDBJ databases">
        <authorList>
            <person name="Whitworth D."/>
        </authorList>
    </citation>
    <scope>NUCLEOTIDE SEQUENCE [LARGE SCALE GENOMIC DNA]</scope>
    <source>
        <strain evidence="2 3">AB043B</strain>
    </source>
</reference>
<dbReference type="AlphaFoldDB" id="A0A7Y4KTY9"/>
<evidence type="ECO:0008006" key="4">
    <source>
        <dbReference type="Google" id="ProtNLM"/>
    </source>
</evidence>
<dbReference type="PROSITE" id="PS51257">
    <property type="entry name" value="PROKAR_LIPOPROTEIN"/>
    <property type="match status" value="1"/>
</dbReference>
<accession>A0A7Y4KTY9</accession>
<feature type="chain" id="PRO_5030799070" description="Serine/threonine protein kinase" evidence="1">
    <location>
        <begin position="33"/>
        <end position="172"/>
    </location>
</feature>
<dbReference type="OrthoDB" id="5492792at2"/>
<dbReference type="RefSeq" id="WP_147442357.1">
    <property type="nucleotide sequence ID" value="NZ_RAVW01000775.1"/>
</dbReference>
<sequence>MTTKPLVPSSPKPVRALKAAAIASCVAGMACASAPLVDRPTPPAEDCPLDAQEAMQKLRIEGIQWAAKFDPTTRSDFVTVREGRAAVYTHGSEGRVQWGSMLTGTLYVGSKRVYGRFTQLRQKKTGETFPVCIELWFLDDRTRGVPRSEGGDENTAIVPNMMSVKGVWRYDE</sequence>